<dbReference type="AlphaFoldDB" id="A0A2I0TQV6"/>
<accession>A0A2I0TQV6</accession>
<keyword evidence="2" id="KW-1185">Reference proteome</keyword>
<reference evidence="2" key="1">
    <citation type="submission" date="2017-11" db="EMBL/GenBank/DDBJ databases">
        <authorList>
            <person name="Lima N.C."/>
            <person name="Parody-Merino A.M."/>
            <person name="Battley P.F."/>
            <person name="Fidler A.E."/>
            <person name="Prosdocimi F."/>
        </authorList>
    </citation>
    <scope>NUCLEOTIDE SEQUENCE [LARGE SCALE GENOMIC DNA]</scope>
</reference>
<proteinExistence type="predicted"/>
<name>A0A2I0TQV6_LIMLA</name>
<dbReference type="EMBL" id="KZ507809">
    <property type="protein sequence ID" value="PKU36186.1"/>
    <property type="molecule type" value="Genomic_DNA"/>
</dbReference>
<organism evidence="1 2">
    <name type="scientific">Limosa lapponica baueri</name>
    <dbReference type="NCBI Taxonomy" id="1758121"/>
    <lineage>
        <taxon>Eukaryota</taxon>
        <taxon>Metazoa</taxon>
        <taxon>Chordata</taxon>
        <taxon>Craniata</taxon>
        <taxon>Vertebrata</taxon>
        <taxon>Euteleostomi</taxon>
        <taxon>Archelosauria</taxon>
        <taxon>Archosauria</taxon>
        <taxon>Dinosauria</taxon>
        <taxon>Saurischia</taxon>
        <taxon>Theropoda</taxon>
        <taxon>Coelurosauria</taxon>
        <taxon>Aves</taxon>
        <taxon>Neognathae</taxon>
        <taxon>Neoaves</taxon>
        <taxon>Charadriiformes</taxon>
        <taxon>Scolopacidae</taxon>
        <taxon>Limosa</taxon>
    </lineage>
</organism>
<evidence type="ECO:0008006" key="3">
    <source>
        <dbReference type="Google" id="ProtNLM"/>
    </source>
</evidence>
<evidence type="ECO:0000313" key="1">
    <source>
        <dbReference type="EMBL" id="PKU36186.1"/>
    </source>
</evidence>
<protein>
    <recommendedName>
        <fullName evidence="3">Reverse transcriptase domain-containing protein</fullName>
    </recommendedName>
</protein>
<sequence>MNYCNKKDQKAKGILTRIKEWTLHPILGPVLFNIFINDLDEETACTLSKFADDTKLGGVADTSEGCAATQRDLDSLESCVVRNLMKLYKSKHSAVHQGRNNLKHWYRLGSDMVERSSAEMELGVLVDNKLTMRQQCALVAKKANGLLGCSKKSVVSRVREVILPFYSALVGLHRLHIEYCVQFWAPQFKKDRELLQRVPWRATKIIKELEHLSYKERLRDLGLFILEKRRLRGDLIHASKYLKGRCQEDGVRLFSVVSGDRTRAMDTSWNKGSSV</sequence>
<evidence type="ECO:0000313" key="2">
    <source>
        <dbReference type="Proteomes" id="UP000233556"/>
    </source>
</evidence>
<reference evidence="2" key="2">
    <citation type="submission" date="2017-12" db="EMBL/GenBank/DDBJ databases">
        <title>Genome sequence of the Bar-tailed Godwit (Limosa lapponica baueri).</title>
        <authorList>
            <person name="Lima N.C.B."/>
            <person name="Parody-Merino A.M."/>
            <person name="Battley P.F."/>
            <person name="Fidler A.E."/>
            <person name="Prosdocimi F."/>
        </authorList>
    </citation>
    <scope>NUCLEOTIDE SEQUENCE [LARGE SCALE GENOMIC DNA]</scope>
</reference>
<dbReference type="PANTHER" id="PTHR33332">
    <property type="entry name" value="REVERSE TRANSCRIPTASE DOMAIN-CONTAINING PROTEIN"/>
    <property type="match status" value="1"/>
</dbReference>
<dbReference type="OrthoDB" id="4034597at2759"/>
<dbReference type="Proteomes" id="UP000233556">
    <property type="component" value="Unassembled WGS sequence"/>
</dbReference>
<gene>
    <name evidence="1" type="ORF">llap_13508</name>
</gene>